<comment type="caution">
    <text evidence="1">The sequence shown here is derived from an EMBL/GenBank/DDBJ whole genome shotgun (WGS) entry which is preliminary data.</text>
</comment>
<sequence>MENVMTTDADAIQSLIDCQNNIETQAVQTMLLTALQHGFQLNDLIELAEKYQTSAAVMECHNNDCFVNYANAQGYFTRRFGLRYQEATDFAEQFDTWWYQ</sequence>
<gene>
    <name evidence="1" type="ORF">CKG00_08990</name>
</gene>
<dbReference type="EMBL" id="NRQY01000001">
    <property type="protein sequence ID" value="RUT66509.1"/>
    <property type="molecule type" value="Genomic_DNA"/>
</dbReference>
<dbReference type="Proteomes" id="UP000286908">
    <property type="component" value="Unassembled WGS sequence"/>
</dbReference>
<reference evidence="1 2" key="1">
    <citation type="submission" date="2017-08" db="EMBL/GenBank/DDBJ databases">
        <title>Draft genome sequence of pheromone producing symbiont Morganella morganii, of the female New Zealand grass grub Costelytra giveni.</title>
        <authorList>
            <person name="Laugraud A."/>
            <person name="Young S.D."/>
            <person name="Hurst M.H."/>
        </authorList>
    </citation>
    <scope>NUCLEOTIDE SEQUENCE [LARGE SCALE GENOMIC DNA]</scope>
    <source>
        <strain evidence="1 2">MMsCG</strain>
    </source>
</reference>
<protein>
    <submittedName>
        <fullName evidence="1">Uncharacterized protein</fullName>
    </submittedName>
</protein>
<evidence type="ECO:0000313" key="1">
    <source>
        <dbReference type="EMBL" id="RUT66509.1"/>
    </source>
</evidence>
<evidence type="ECO:0000313" key="2">
    <source>
        <dbReference type="Proteomes" id="UP000286908"/>
    </source>
</evidence>
<organism evidence="1 2">
    <name type="scientific">Morganella morganii</name>
    <name type="common">Proteus morganii</name>
    <dbReference type="NCBI Taxonomy" id="582"/>
    <lineage>
        <taxon>Bacteria</taxon>
        <taxon>Pseudomonadati</taxon>
        <taxon>Pseudomonadota</taxon>
        <taxon>Gammaproteobacteria</taxon>
        <taxon>Enterobacterales</taxon>
        <taxon>Morganellaceae</taxon>
        <taxon>Morganella</taxon>
    </lineage>
</organism>
<name>A0A433ZWN5_MORMO</name>
<proteinExistence type="predicted"/>
<dbReference type="AlphaFoldDB" id="A0A433ZWN5"/>
<accession>A0A433ZWN5</accession>